<dbReference type="PhylomeDB" id="B4NA67"/>
<evidence type="ECO:0000313" key="1">
    <source>
        <dbReference type="EMBL" id="EDW80710.1"/>
    </source>
</evidence>
<dbReference type="OrthoDB" id="6594281at2759"/>
<keyword evidence="2" id="KW-1185">Reference proteome</keyword>
<dbReference type="Proteomes" id="UP000007798">
    <property type="component" value="Unassembled WGS sequence"/>
</dbReference>
<dbReference type="eggNOG" id="ENOG502S6V2">
    <property type="taxonomic scope" value="Eukaryota"/>
</dbReference>
<protein>
    <submittedName>
        <fullName evidence="1">Uncharacterized protein</fullName>
    </submittedName>
</protein>
<accession>B4NA67</accession>
<gene>
    <name evidence="1" type="primary">Dwil\GK11677</name>
    <name evidence="1" type="ORF">Dwil_GK11677</name>
</gene>
<sequence>MSFESLDDFVVLTEVVREKYASYLERQLQENVTAWAAKSRNHHRATAVAQIPNTLEQLEDKAARGCMSARIYQRHMIKLIAMVRRNTQETRLANVLFENMQIQQNEGTPHDINGYQLVDKSTQTEPQNINDKKIDHDDNYCSYELYQKIDLFQSRLEESENHHGRFNSRSKSPIAEQHMSEEEEDDIVAQELAMLFGQEPKDLNEIFGIETSANINDDPQVCALLKEIDQAELPHHNKKHSPTPTPPPLQPHHQMDALHNSRWPCELYAQRRRLNACLIRILEQDWRIETSLREKFHELFGEDSDEEFATHITSPSIDLVDEVLLASCILRIRPWIVRNLMSPLQDGLIGNRFLFKKLAKKLANCIVLANPYASQSQVKETVEDLFCLKPRGIQSSYDLDNLPNLNVDRQIKLDEIVTKI</sequence>
<dbReference type="InParanoid" id="B4NA67"/>
<dbReference type="AlphaFoldDB" id="B4NA67"/>
<reference evidence="1 2" key="1">
    <citation type="journal article" date="2007" name="Nature">
        <title>Evolution of genes and genomes on the Drosophila phylogeny.</title>
        <authorList>
            <consortium name="Drosophila 12 Genomes Consortium"/>
            <person name="Clark A.G."/>
            <person name="Eisen M.B."/>
            <person name="Smith D.R."/>
            <person name="Bergman C.M."/>
            <person name="Oliver B."/>
            <person name="Markow T.A."/>
            <person name="Kaufman T.C."/>
            <person name="Kellis M."/>
            <person name="Gelbart W."/>
            <person name="Iyer V.N."/>
            <person name="Pollard D.A."/>
            <person name="Sackton T.B."/>
            <person name="Larracuente A.M."/>
            <person name="Singh N.D."/>
            <person name="Abad J.P."/>
            <person name="Abt D.N."/>
            <person name="Adryan B."/>
            <person name="Aguade M."/>
            <person name="Akashi H."/>
            <person name="Anderson W.W."/>
            <person name="Aquadro C.F."/>
            <person name="Ardell D.H."/>
            <person name="Arguello R."/>
            <person name="Artieri C.G."/>
            <person name="Barbash D.A."/>
            <person name="Barker D."/>
            <person name="Barsanti P."/>
            <person name="Batterham P."/>
            <person name="Batzoglou S."/>
            <person name="Begun D."/>
            <person name="Bhutkar A."/>
            <person name="Blanco E."/>
            <person name="Bosak S.A."/>
            <person name="Bradley R.K."/>
            <person name="Brand A.D."/>
            <person name="Brent M.R."/>
            <person name="Brooks A.N."/>
            <person name="Brown R.H."/>
            <person name="Butlin R.K."/>
            <person name="Caggese C."/>
            <person name="Calvi B.R."/>
            <person name="Bernardo de Carvalho A."/>
            <person name="Caspi A."/>
            <person name="Castrezana S."/>
            <person name="Celniker S.E."/>
            <person name="Chang J.L."/>
            <person name="Chapple C."/>
            <person name="Chatterji S."/>
            <person name="Chinwalla A."/>
            <person name="Civetta A."/>
            <person name="Clifton S.W."/>
            <person name="Comeron J.M."/>
            <person name="Costello J.C."/>
            <person name="Coyne J.A."/>
            <person name="Daub J."/>
            <person name="David R.G."/>
            <person name="Delcher A.L."/>
            <person name="Delehaunty K."/>
            <person name="Do C.B."/>
            <person name="Ebling H."/>
            <person name="Edwards K."/>
            <person name="Eickbush T."/>
            <person name="Evans J.D."/>
            <person name="Filipski A."/>
            <person name="Findeiss S."/>
            <person name="Freyhult E."/>
            <person name="Fulton L."/>
            <person name="Fulton R."/>
            <person name="Garcia A.C."/>
            <person name="Gardiner A."/>
            <person name="Garfield D.A."/>
            <person name="Garvin B.E."/>
            <person name="Gibson G."/>
            <person name="Gilbert D."/>
            <person name="Gnerre S."/>
            <person name="Godfrey J."/>
            <person name="Good R."/>
            <person name="Gotea V."/>
            <person name="Gravely B."/>
            <person name="Greenberg A.J."/>
            <person name="Griffiths-Jones S."/>
            <person name="Gross S."/>
            <person name="Guigo R."/>
            <person name="Gustafson E.A."/>
            <person name="Haerty W."/>
            <person name="Hahn M.W."/>
            <person name="Halligan D.L."/>
            <person name="Halpern A.L."/>
            <person name="Halter G.M."/>
            <person name="Han M.V."/>
            <person name="Heger A."/>
            <person name="Hillier L."/>
            <person name="Hinrichs A.S."/>
            <person name="Holmes I."/>
            <person name="Hoskins R.A."/>
            <person name="Hubisz M.J."/>
            <person name="Hultmark D."/>
            <person name="Huntley M.A."/>
            <person name="Jaffe D.B."/>
            <person name="Jagadeeshan S."/>
            <person name="Jeck W.R."/>
            <person name="Johnson J."/>
            <person name="Jones C.D."/>
            <person name="Jordan W.C."/>
            <person name="Karpen G.H."/>
            <person name="Kataoka E."/>
            <person name="Keightley P.D."/>
            <person name="Kheradpour P."/>
            <person name="Kirkness E.F."/>
            <person name="Koerich L.B."/>
            <person name="Kristiansen K."/>
            <person name="Kudrna D."/>
            <person name="Kulathinal R.J."/>
            <person name="Kumar S."/>
            <person name="Kwok R."/>
            <person name="Lander E."/>
            <person name="Langley C.H."/>
            <person name="Lapoint R."/>
            <person name="Lazzaro B.P."/>
            <person name="Lee S.J."/>
            <person name="Levesque L."/>
            <person name="Li R."/>
            <person name="Lin C.F."/>
            <person name="Lin M.F."/>
            <person name="Lindblad-Toh K."/>
            <person name="Llopart A."/>
            <person name="Long M."/>
            <person name="Low L."/>
            <person name="Lozovsky E."/>
            <person name="Lu J."/>
            <person name="Luo M."/>
            <person name="Machado C.A."/>
            <person name="Makalowski W."/>
            <person name="Marzo M."/>
            <person name="Matsuda M."/>
            <person name="Matzkin L."/>
            <person name="McAllister B."/>
            <person name="McBride C.S."/>
            <person name="McKernan B."/>
            <person name="McKernan K."/>
            <person name="Mendez-Lago M."/>
            <person name="Minx P."/>
            <person name="Mollenhauer M.U."/>
            <person name="Montooth K."/>
            <person name="Mount S.M."/>
            <person name="Mu X."/>
            <person name="Myers E."/>
            <person name="Negre B."/>
            <person name="Newfeld S."/>
            <person name="Nielsen R."/>
            <person name="Noor M.A."/>
            <person name="O'Grady P."/>
            <person name="Pachter L."/>
            <person name="Papaceit M."/>
            <person name="Parisi M.J."/>
            <person name="Parisi M."/>
            <person name="Parts L."/>
            <person name="Pedersen J.S."/>
            <person name="Pesole G."/>
            <person name="Phillippy A.M."/>
            <person name="Ponting C.P."/>
            <person name="Pop M."/>
            <person name="Porcelli D."/>
            <person name="Powell J.R."/>
            <person name="Prohaska S."/>
            <person name="Pruitt K."/>
            <person name="Puig M."/>
            <person name="Quesneville H."/>
            <person name="Ram K.R."/>
            <person name="Rand D."/>
            <person name="Rasmussen M.D."/>
            <person name="Reed L.K."/>
            <person name="Reenan R."/>
            <person name="Reily A."/>
            <person name="Remington K.A."/>
            <person name="Rieger T.T."/>
            <person name="Ritchie M.G."/>
            <person name="Robin C."/>
            <person name="Rogers Y.H."/>
            <person name="Rohde C."/>
            <person name="Rozas J."/>
            <person name="Rubenfield M.J."/>
            <person name="Ruiz A."/>
            <person name="Russo S."/>
            <person name="Salzberg S.L."/>
            <person name="Sanchez-Gracia A."/>
            <person name="Saranga D.J."/>
            <person name="Sato H."/>
            <person name="Schaeffer S.W."/>
            <person name="Schatz M.C."/>
            <person name="Schlenke T."/>
            <person name="Schwartz R."/>
            <person name="Segarra C."/>
            <person name="Singh R.S."/>
            <person name="Sirot L."/>
            <person name="Sirota M."/>
            <person name="Sisneros N.B."/>
            <person name="Smith C.D."/>
            <person name="Smith T.F."/>
            <person name="Spieth J."/>
            <person name="Stage D.E."/>
            <person name="Stark A."/>
            <person name="Stephan W."/>
            <person name="Strausberg R.L."/>
            <person name="Strempel S."/>
            <person name="Sturgill D."/>
            <person name="Sutton G."/>
            <person name="Sutton G.G."/>
            <person name="Tao W."/>
            <person name="Teichmann S."/>
            <person name="Tobari Y.N."/>
            <person name="Tomimura Y."/>
            <person name="Tsolas J.M."/>
            <person name="Valente V.L."/>
            <person name="Venter E."/>
            <person name="Venter J.C."/>
            <person name="Vicario S."/>
            <person name="Vieira F.G."/>
            <person name="Vilella A.J."/>
            <person name="Villasante A."/>
            <person name="Walenz B."/>
            <person name="Wang J."/>
            <person name="Wasserman M."/>
            <person name="Watts T."/>
            <person name="Wilson D."/>
            <person name="Wilson R.K."/>
            <person name="Wing R.A."/>
            <person name="Wolfner M.F."/>
            <person name="Wong A."/>
            <person name="Wong G.K."/>
            <person name="Wu C.I."/>
            <person name="Wu G."/>
            <person name="Yamamoto D."/>
            <person name="Yang H.P."/>
            <person name="Yang S.P."/>
            <person name="Yorke J.A."/>
            <person name="Yoshida K."/>
            <person name="Zdobnov E."/>
            <person name="Zhang P."/>
            <person name="Zhang Y."/>
            <person name="Zimin A.V."/>
            <person name="Baldwin J."/>
            <person name="Abdouelleil A."/>
            <person name="Abdulkadir J."/>
            <person name="Abebe A."/>
            <person name="Abera B."/>
            <person name="Abreu J."/>
            <person name="Acer S.C."/>
            <person name="Aftuck L."/>
            <person name="Alexander A."/>
            <person name="An P."/>
            <person name="Anderson E."/>
            <person name="Anderson S."/>
            <person name="Arachi H."/>
            <person name="Azer M."/>
            <person name="Bachantsang P."/>
            <person name="Barry A."/>
            <person name="Bayul T."/>
            <person name="Berlin A."/>
            <person name="Bessette D."/>
            <person name="Bloom T."/>
            <person name="Blye J."/>
            <person name="Boguslavskiy L."/>
            <person name="Bonnet C."/>
            <person name="Boukhgalter B."/>
            <person name="Bourzgui I."/>
            <person name="Brown A."/>
            <person name="Cahill P."/>
            <person name="Channer S."/>
            <person name="Cheshatsang Y."/>
            <person name="Chuda L."/>
            <person name="Citroen M."/>
            <person name="Collymore A."/>
            <person name="Cooke P."/>
            <person name="Costello M."/>
            <person name="D'Aco K."/>
            <person name="Daza R."/>
            <person name="De Haan G."/>
            <person name="DeGray S."/>
            <person name="DeMaso C."/>
            <person name="Dhargay N."/>
            <person name="Dooley K."/>
            <person name="Dooley E."/>
            <person name="Doricent M."/>
            <person name="Dorje P."/>
            <person name="Dorjee K."/>
            <person name="Dupes A."/>
            <person name="Elong R."/>
            <person name="Falk J."/>
            <person name="Farina A."/>
            <person name="Faro S."/>
            <person name="Ferguson D."/>
            <person name="Fisher S."/>
            <person name="Foley C.D."/>
            <person name="Franke A."/>
            <person name="Friedrich D."/>
            <person name="Gadbois L."/>
            <person name="Gearin G."/>
            <person name="Gearin C.R."/>
            <person name="Giannoukos G."/>
            <person name="Goode T."/>
            <person name="Graham J."/>
            <person name="Grandbois E."/>
            <person name="Grewal S."/>
            <person name="Gyaltsen K."/>
            <person name="Hafez N."/>
            <person name="Hagos B."/>
            <person name="Hall J."/>
            <person name="Henson C."/>
            <person name="Hollinger A."/>
            <person name="Honan T."/>
            <person name="Huard M.D."/>
            <person name="Hughes L."/>
            <person name="Hurhula B."/>
            <person name="Husby M.E."/>
            <person name="Kamat A."/>
            <person name="Kanga B."/>
            <person name="Kashin S."/>
            <person name="Khazanovich D."/>
            <person name="Kisner P."/>
            <person name="Lance K."/>
            <person name="Lara M."/>
            <person name="Lee W."/>
            <person name="Lennon N."/>
            <person name="Letendre F."/>
            <person name="LeVine R."/>
            <person name="Lipovsky A."/>
            <person name="Liu X."/>
            <person name="Liu J."/>
            <person name="Liu S."/>
            <person name="Lokyitsang T."/>
            <person name="Lokyitsang Y."/>
            <person name="Lubonja R."/>
            <person name="Lui A."/>
            <person name="MacDonald P."/>
            <person name="Magnisalis V."/>
            <person name="Maru K."/>
            <person name="Matthews C."/>
            <person name="McCusker W."/>
            <person name="McDonough S."/>
            <person name="Mehta T."/>
            <person name="Meldrim J."/>
            <person name="Meneus L."/>
            <person name="Mihai O."/>
            <person name="Mihalev A."/>
            <person name="Mihova T."/>
            <person name="Mittelman R."/>
            <person name="Mlenga V."/>
            <person name="Montmayeur A."/>
            <person name="Mulrain L."/>
            <person name="Navidi A."/>
            <person name="Naylor J."/>
            <person name="Negash T."/>
            <person name="Nguyen T."/>
            <person name="Nguyen N."/>
            <person name="Nicol R."/>
            <person name="Norbu C."/>
            <person name="Norbu N."/>
            <person name="Novod N."/>
            <person name="O'Neill B."/>
            <person name="Osman S."/>
            <person name="Markiewicz E."/>
            <person name="Oyono O.L."/>
            <person name="Patti C."/>
            <person name="Phunkhang P."/>
            <person name="Pierre F."/>
            <person name="Priest M."/>
            <person name="Raghuraman S."/>
            <person name="Rege F."/>
            <person name="Reyes R."/>
            <person name="Rise C."/>
            <person name="Rogov P."/>
            <person name="Ross K."/>
            <person name="Ryan E."/>
            <person name="Settipalli S."/>
            <person name="Shea T."/>
            <person name="Sherpa N."/>
            <person name="Shi L."/>
            <person name="Shih D."/>
            <person name="Sparrow T."/>
            <person name="Spaulding J."/>
            <person name="Stalker J."/>
            <person name="Stange-Thomann N."/>
            <person name="Stavropoulos S."/>
            <person name="Stone C."/>
            <person name="Strader C."/>
            <person name="Tesfaye S."/>
            <person name="Thomson T."/>
            <person name="Thoulutsang Y."/>
            <person name="Thoulutsang D."/>
            <person name="Topham K."/>
            <person name="Topping I."/>
            <person name="Tsamla T."/>
            <person name="Vassiliev H."/>
            <person name="Vo A."/>
            <person name="Wangchuk T."/>
            <person name="Wangdi T."/>
            <person name="Weiand M."/>
            <person name="Wilkinson J."/>
            <person name="Wilson A."/>
            <person name="Yadav S."/>
            <person name="Young G."/>
            <person name="Yu Q."/>
            <person name="Zembek L."/>
            <person name="Zhong D."/>
            <person name="Zimmer A."/>
            <person name="Zwirko Z."/>
            <person name="Jaffe D.B."/>
            <person name="Alvarez P."/>
            <person name="Brockman W."/>
            <person name="Butler J."/>
            <person name="Chin C."/>
            <person name="Gnerre S."/>
            <person name="Grabherr M."/>
            <person name="Kleber M."/>
            <person name="Mauceli E."/>
            <person name="MacCallum I."/>
        </authorList>
    </citation>
    <scope>NUCLEOTIDE SEQUENCE [LARGE SCALE GENOMIC DNA]</scope>
    <source>
        <strain evidence="2">Tucson 14030-0811.24</strain>
    </source>
</reference>
<proteinExistence type="predicted"/>
<dbReference type="EMBL" id="CH964232">
    <property type="protein sequence ID" value="EDW80710.1"/>
    <property type="molecule type" value="Genomic_DNA"/>
</dbReference>
<dbReference type="KEGG" id="dwi:6647009"/>
<organism evidence="1 2">
    <name type="scientific">Drosophila willistoni</name>
    <name type="common">Fruit fly</name>
    <dbReference type="NCBI Taxonomy" id="7260"/>
    <lineage>
        <taxon>Eukaryota</taxon>
        <taxon>Metazoa</taxon>
        <taxon>Ecdysozoa</taxon>
        <taxon>Arthropoda</taxon>
        <taxon>Hexapoda</taxon>
        <taxon>Insecta</taxon>
        <taxon>Pterygota</taxon>
        <taxon>Neoptera</taxon>
        <taxon>Endopterygota</taxon>
        <taxon>Diptera</taxon>
        <taxon>Brachycera</taxon>
        <taxon>Muscomorpha</taxon>
        <taxon>Ephydroidea</taxon>
        <taxon>Drosophilidae</taxon>
        <taxon>Drosophila</taxon>
        <taxon>Sophophora</taxon>
    </lineage>
</organism>
<evidence type="ECO:0000313" key="2">
    <source>
        <dbReference type="Proteomes" id="UP000007798"/>
    </source>
</evidence>
<dbReference type="OMA" id="RNHHKPT"/>
<dbReference type="HOGENOM" id="CLU_560465_0_0_1"/>
<name>B4NA67_DROWI</name>